<reference evidence="7 8" key="1">
    <citation type="submission" date="2018-07" db="EMBL/GenBank/DDBJ databases">
        <title>Genomic Encyclopedia of Type Strains, Phase IV (KMG-IV): sequencing the most valuable type-strain genomes for metagenomic binning, comparative biology and taxonomic classification.</title>
        <authorList>
            <person name="Goeker M."/>
        </authorList>
    </citation>
    <scope>NUCLEOTIDE SEQUENCE [LARGE SCALE GENOMIC DNA]</scope>
    <source>
        <strain evidence="7 8">DSM 21410</strain>
    </source>
</reference>
<dbReference type="Pfam" id="PF01212">
    <property type="entry name" value="Beta_elim_lyase"/>
    <property type="match status" value="1"/>
</dbReference>
<dbReference type="InterPro" id="IPR015421">
    <property type="entry name" value="PyrdxlP-dep_Trfase_major"/>
</dbReference>
<dbReference type="InterPro" id="IPR015422">
    <property type="entry name" value="PyrdxlP-dep_Trfase_small"/>
</dbReference>
<comment type="caution">
    <text evidence="7">The sequence shown here is derived from an EMBL/GenBank/DDBJ whole genome shotgun (WGS) entry which is preliminary data.</text>
</comment>
<evidence type="ECO:0000259" key="6">
    <source>
        <dbReference type="Pfam" id="PF01212"/>
    </source>
</evidence>
<dbReference type="InterPro" id="IPR023603">
    <property type="entry name" value="Low_specificity_L-TA-like"/>
</dbReference>
<accession>A0A368ZYZ3</accession>
<organism evidence="7 8">
    <name type="scientific">Schleiferia thermophila</name>
    <dbReference type="NCBI Taxonomy" id="884107"/>
    <lineage>
        <taxon>Bacteria</taxon>
        <taxon>Pseudomonadati</taxon>
        <taxon>Bacteroidota</taxon>
        <taxon>Flavobacteriia</taxon>
        <taxon>Flavobacteriales</taxon>
        <taxon>Schleiferiaceae</taxon>
        <taxon>Schleiferia</taxon>
    </lineage>
</organism>
<feature type="domain" description="Aromatic amino acid beta-eliminating lyase/threonine aldolase" evidence="6">
    <location>
        <begin position="7"/>
        <end position="288"/>
    </location>
</feature>
<dbReference type="FunFam" id="3.40.640.10:FF:000030">
    <property type="entry name" value="Low-specificity L-threonine aldolase"/>
    <property type="match status" value="1"/>
</dbReference>
<feature type="modified residue" description="N6-(pyridoxal phosphate)lysine" evidence="5">
    <location>
        <position position="203"/>
    </location>
</feature>
<protein>
    <submittedName>
        <fullName evidence="7">L-threonine aldolase</fullName>
    </submittedName>
</protein>
<comment type="cofactor">
    <cofactor evidence="1">
        <name>pyridoxal 5'-phosphate</name>
        <dbReference type="ChEBI" id="CHEBI:597326"/>
    </cofactor>
</comment>
<dbReference type="GO" id="GO:0006545">
    <property type="term" value="P:glycine biosynthetic process"/>
    <property type="evidence" value="ECO:0007669"/>
    <property type="project" value="TreeGrafter"/>
</dbReference>
<dbReference type="Gene3D" id="3.40.640.10">
    <property type="entry name" value="Type I PLP-dependent aspartate aminotransferase-like (Major domain)"/>
    <property type="match status" value="1"/>
</dbReference>
<evidence type="ECO:0000256" key="2">
    <source>
        <dbReference type="ARBA" id="ARBA00006966"/>
    </source>
</evidence>
<dbReference type="NCBIfam" id="NF041359">
    <property type="entry name" value="GntG_guanitoxin"/>
    <property type="match status" value="1"/>
</dbReference>
<evidence type="ECO:0000313" key="7">
    <source>
        <dbReference type="EMBL" id="RCX02129.1"/>
    </source>
</evidence>
<dbReference type="GO" id="GO:0008732">
    <property type="term" value="F:L-allo-threonine aldolase activity"/>
    <property type="evidence" value="ECO:0007669"/>
    <property type="project" value="TreeGrafter"/>
</dbReference>
<gene>
    <name evidence="7" type="ORF">DES35_105100</name>
</gene>
<keyword evidence="3" id="KW-0663">Pyridoxal phosphate</keyword>
<keyword evidence="8" id="KW-1185">Reference proteome</keyword>
<comment type="similarity">
    <text evidence="2">Belongs to the threonine aldolase family.</text>
</comment>
<dbReference type="PANTHER" id="PTHR48097">
    <property type="entry name" value="L-THREONINE ALDOLASE-RELATED"/>
    <property type="match status" value="1"/>
</dbReference>
<dbReference type="InterPro" id="IPR015424">
    <property type="entry name" value="PyrdxlP-dep_Trfase"/>
</dbReference>
<dbReference type="PANTHER" id="PTHR48097:SF9">
    <property type="entry name" value="L-THREONINE ALDOLASE"/>
    <property type="match status" value="1"/>
</dbReference>
<evidence type="ECO:0000256" key="5">
    <source>
        <dbReference type="PIRSR" id="PIRSR017617-1"/>
    </source>
</evidence>
<evidence type="ECO:0000256" key="1">
    <source>
        <dbReference type="ARBA" id="ARBA00001933"/>
    </source>
</evidence>
<evidence type="ECO:0000313" key="8">
    <source>
        <dbReference type="Proteomes" id="UP000253517"/>
    </source>
</evidence>
<dbReference type="InterPro" id="IPR001597">
    <property type="entry name" value="ArAA_b-elim_lyase/Thr_aldolase"/>
</dbReference>
<dbReference type="Proteomes" id="UP000253517">
    <property type="component" value="Unassembled WGS sequence"/>
</dbReference>
<dbReference type="EMBL" id="QPJS01000005">
    <property type="protein sequence ID" value="RCX02129.1"/>
    <property type="molecule type" value="Genomic_DNA"/>
</dbReference>
<evidence type="ECO:0000256" key="3">
    <source>
        <dbReference type="ARBA" id="ARBA00022898"/>
    </source>
</evidence>
<keyword evidence="4" id="KW-0456">Lyase</keyword>
<dbReference type="GO" id="GO:0005829">
    <property type="term" value="C:cytosol"/>
    <property type="evidence" value="ECO:0007669"/>
    <property type="project" value="TreeGrafter"/>
</dbReference>
<dbReference type="Gene3D" id="3.90.1150.10">
    <property type="entry name" value="Aspartate Aminotransferase, domain 1"/>
    <property type="match status" value="1"/>
</dbReference>
<evidence type="ECO:0000256" key="4">
    <source>
        <dbReference type="ARBA" id="ARBA00023239"/>
    </source>
</evidence>
<dbReference type="GO" id="GO:0006567">
    <property type="term" value="P:L-threonine catabolic process"/>
    <property type="evidence" value="ECO:0007669"/>
    <property type="project" value="TreeGrafter"/>
</dbReference>
<dbReference type="AlphaFoldDB" id="A0A368ZYZ3"/>
<name>A0A368ZYZ3_9FLAO</name>
<dbReference type="SUPFAM" id="SSF53383">
    <property type="entry name" value="PLP-dependent transferases"/>
    <property type="match status" value="1"/>
</dbReference>
<dbReference type="RefSeq" id="WP_037359842.1">
    <property type="nucleotide sequence ID" value="NZ_BHZF01000004.1"/>
</dbReference>
<dbReference type="PIRSF" id="PIRSF017617">
    <property type="entry name" value="Thr_aldolase"/>
    <property type="match status" value="1"/>
</dbReference>
<sequence>MTTESIDLRSDTVTLPTVEMKKAMLEAPLGDDVIDKDPTTARLEQMAAEIWGFDAALFCPSGTMCNQIAIMVHTQPGDEVLCHRLSHIYWYEGGGIAANAHCSVRLLDGVRGMIAPGSLSQNINAADDHHARSSLLSLENTVNKAGGTCYAVSHIRKLSDEARRLGLKVHIDGARIYNALVAKGEKPSDYHGLADSMSICLSKGLGCPVGSLLMGDREFIAKARRIRKRLGGGMRQSGLLAAAGIYALTHHIERLADDHRRATDLATTLKKLDWVTEVIDPETNIIFFRTSADPIHVQKTLEKNGIRCIYMGQGWLRMVTHLNIDDHQIRQCVEILKGLKIENTFIQ</sequence>
<proteinExistence type="inferred from homology"/>